<evidence type="ECO:0000313" key="3">
    <source>
        <dbReference type="Proteomes" id="UP000315400"/>
    </source>
</evidence>
<comment type="caution">
    <text evidence="2">The sequence shown here is derived from an EMBL/GenBank/DDBJ whole genome shotgun (WGS) entry which is preliminary data.</text>
</comment>
<dbReference type="CDD" id="cd02955">
    <property type="entry name" value="SSP411"/>
    <property type="match status" value="1"/>
</dbReference>
<evidence type="ECO:0000259" key="1">
    <source>
        <dbReference type="Pfam" id="PF03190"/>
    </source>
</evidence>
<reference evidence="2 3" key="1">
    <citation type="submission" date="2019-06" db="EMBL/GenBank/DDBJ databases">
        <title>Metagenome assembled Genome of Spiribacter salinus SL48-SHIP from the microbial mat of Salt Lake 48 (Novosibirsk region, Russia).</title>
        <authorList>
            <person name="Shipova A."/>
            <person name="Rozanov A.S."/>
            <person name="Bryanskaya A.V."/>
            <person name="Peltek S.E."/>
        </authorList>
    </citation>
    <scope>NUCLEOTIDE SEQUENCE [LARGE SCALE GENOMIC DNA]</scope>
    <source>
        <strain evidence="2">SL48-SHIP-2</strain>
    </source>
</reference>
<dbReference type="InterPro" id="IPR008928">
    <property type="entry name" value="6-hairpin_glycosidase_sf"/>
</dbReference>
<dbReference type="InterPro" id="IPR024705">
    <property type="entry name" value="Ssp411"/>
</dbReference>
<gene>
    <name evidence="2" type="ORF">FKY71_08215</name>
</gene>
<dbReference type="EMBL" id="VIFK01000056">
    <property type="protein sequence ID" value="TQE99515.1"/>
    <property type="molecule type" value="Genomic_DNA"/>
</dbReference>
<dbReference type="Gene3D" id="1.50.10.10">
    <property type="match status" value="1"/>
</dbReference>
<dbReference type="SUPFAM" id="SSF52833">
    <property type="entry name" value="Thioredoxin-like"/>
    <property type="match status" value="1"/>
</dbReference>
<dbReference type="SUPFAM" id="SSF48208">
    <property type="entry name" value="Six-hairpin glycosidases"/>
    <property type="match status" value="1"/>
</dbReference>
<feature type="domain" description="Spermatogenesis-associated protein 20-like TRX" evidence="1">
    <location>
        <begin position="8"/>
        <end position="170"/>
    </location>
</feature>
<proteinExistence type="predicted"/>
<dbReference type="InterPro" id="IPR036249">
    <property type="entry name" value="Thioredoxin-like_sf"/>
</dbReference>
<evidence type="ECO:0000313" key="2">
    <source>
        <dbReference type="EMBL" id="TQE99515.1"/>
    </source>
</evidence>
<dbReference type="Gene3D" id="3.40.30.10">
    <property type="entry name" value="Glutaredoxin"/>
    <property type="match status" value="1"/>
</dbReference>
<dbReference type="InterPro" id="IPR004879">
    <property type="entry name" value="Ssp411-like_TRX"/>
</dbReference>
<dbReference type="STRING" id="1260251.SPISAL_01865"/>
<protein>
    <submittedName>
        <fullName evidence="2">Thioredoxin domain-containing protein</fullName>
    </submittedName>
</protein>
<organism evidence="2 3">
    <name type="scientific">Spiribacter salinus</name>
    <dbReference type="NCBI Taxonomy" id="1335746"/>
    <lineage>
        <taxon>Bacteria</taxon>
        <taxon>Pseudomonadati</taxon>
        <taxon>Pseudomonadota</taxon>
        <taxon>Gammaproteobacteria</taxon>
        <taxon>Chromatiales</taxon>
        <taxon>Ectothiorhodospiraceae</taxon>
        <taxon>Spiribacter</taxon>
    </lineage>
</organism>
<dbReference type="InterPro" id="IPR012341">
    <property type="entry name" value="6hp_glycosidase-like_sf"/>
</dbReference>
<sequence>MDPAAIETNRLAQTTSPYLRQHADNPVHWQPWDEAALSAARVLDRPILLSIGYAACHWCHVMAHESFEDPAIAAQMNQDFINIKVDREERPDLDRIYQMAHQLLAEQGGGWPLTVFLTPEQVPFFTGTYFPKTEQAGMPGFADVMARVTEVWQTRRDEIIEQNARMQRVLQRLASTSGAALPGSEALDAARTQVASRFDPAFGGFGEAPKFPQPTALERMLRHYARSQRQGEVDRGALHMACHTLRRMALGGLYDQIGGGFARYSVDREWTIPHFEKMLSDNALLIRVATDAHRATGDKFFRRVARETGEWVLREMTLPEGGFASSLDADTRDGEGAFYLWTPAQMHAVLTPAEAELAILRLGLDEAPNFEGQWHPQVHMTFSELAKRLKTPREQLVERWQSAQAKLLAARNQRERPALDDKALTAWNALMIQALARAGHFLGIPAFIDAAERAEAFIHAHLWRHGRCLASWRAGVADLPGYLDDHAFMLAALIELQQVRWSAARQDWASALGDVLLAQFEDTEHGGFFFTAADHEPLIQRPRSFTDDALPAGNAVAALSLNRLGHWLGDNRYIDAARRTVIAASDGIEDSAGAHCALLDALEEIIDPPKIITLRLDATDHETLSDWRATAEGGYHPQRIVFTPPAGSAVAGAPATGTGAWVCYDHACLPRASTPAELADCLNRA</sequence>
<dbReference type="Proteomes" id="UP000315400">
    <property type="component" value="Unassembled WGS sequence"/>
</dbReference>
<dbReference type="PIRSF" id="PIRSF006402">
    <property type="entry name" value="UCP006402_thioredoxin"/>
    <property type="match status" value="1"/>
</dbReference>
<dbReference type="Pfam" id="PF03190">
    <property type="entry name" value="Thioredox_DsbH"/>
    <property type="match status" value="1"/>
</dbReference>
<dbReference type="PANTHER" id="PTHR42899:SF1">
    <property type="entry name" value="SPERMATOGENESIS-ASSOCIATED PROTEIN 20"/>
    <property type="match status" value="1"/>
</dbReference>
<accession>A0A540VRY5</accession>
<dbReference type="AlphaFoldDB" id="A0A540VRY5"/>
<dbReference type="PANTHER" id="PTHR42899">
    <property type="entry name" value="SPERMATOGENESIS-ASSOCIATED PROTEIN 20"/>
    <property type="match status" value="1"/>
</dbReference>
<dbReference type="GO" id="GO:0005975">
    <property type="term" value="P:carbohydrate metabolic process"/>
    <property type="evidence" value="ECO:0007669"/>
    <property type="project" value="InterPro"/>
</dbReference>
<name>A0A540VRY5_9GAMM</name>